<reference evidence="1 2" key="1">
    <citation type="submission" date="2015-01" db="EMBL/GenBank/DDBJ databases">
        <title>Evolution of Trichinella species and genotypes.</title>
        <authorList>
            <person name="Korhonen P.K."/>
            <person name="Edoardo P."/>
            <person name="Giuseppe L.R."/>
            <person name="Gasser R.B."/>
        </authorList>
    </citation>
    <scope>NUCLEOTIDE SEQUENCE [LARGE SCALE GENOMIC DNA]</scope>
    <source>
        <strain evidence="1">ISS1029</strain>
    </source>
</reference>
<protein>
    <submittedName>
        <fullName evidence="1">Uncharacterized protein</fullName>
    </submittedName>
</protein>
<dbReference type="Proteomes" id="UP000055024">
    <property type="component" value="Unassembled WGS sequence"/>
</dbReference>
<evidence type="ECO:0000313" key="1">
    <source>
        <dbReference type="EMBL" id="KRZ04459.1"/>
    </source>
</evidence>
<organism evidence="1 2">
    <name type="scientific">Trichinella zimbabwensis</name>
    <dbReference type="NCBI Taxonomy" id="268475"/>
    <lineage>
        <taxon>Eukaryota</taxon>
        <taxon>Metazoa</taxon>
        <taxon>Ecdysozoa</taxon>
        <taxon>Nematoda</taxon>
        <taxon>Enoplea</taxon>
        <taxon>Dorylaimia</taxon>
        <taxon>Trichinellida</taxon>
        <taxon>Trichinellidae</taxon>
        <taxon>Trichinella</taxon>
    </lineage>
</organism>
<keyword evidence="2" id="KW-1185">Reference proteome</keyword>
<sequence length="158" mass="17971">MTKAANNLLINCSTKQPTVVRKVKAICNVVNVFNFVTPTRSWLHYCLATSVFRGPIRKFYVIDVSGTQVHYREDTSSNGSCNLKIEENKFIENVCCVYIGQKEILKRYEAPLYENSMDGSLIAPVIRGGVQISVLESSRHELQITQDSKRNLRIRMVL</sequence>
<dbReference type="AlphaFoldDB" id="A0A0V1H1R7"/>
<accession>A0A0V1H1R7</accession>
<proteinExistence type="predicted"/>
<evidence type="ECO:0000313" key="2">
    <source>
        <dbReference type="Proteomes" id="UP000055024"/>
    </source>
</evidence>
<dbReference type="EMBL" id="JYDP01000164">
    <property type="protein sequence ID" value="KRZ04459.1"/>
    <property type="molecule type" value="Genomic_DNA"/>
</dbReference>
<name>A0A0V1H1R7_9BILA</name>
<gene>
    <name evidence="1" type="ORF">T11_5321</name>
</gene>
<comment type="caution">
    <text evidence="1">The sequence shown here is derived from an EMBL/GenBank/DDBJ whole genome shotgun (WGS) entry which is preliminary data.</text>
</comment>